<reference evidence="1 2" key="1">
    <citation type="submission" date="2020-10" db="EMBL/GenBank/DDBJ databases">
        <authorList>
            <person name="Castelo-Branco R."/>
            <person name="Eusebio N."/>
            <person name="Adriana R."/>
            <person name="Vieira A."/>
            <person name="Brugerolle De Fraissinette N."/>
            <person name="Rezende De Castro R."/>
            <person name="Schneider M.P."/>
            <person name="Vasconcelos V."/>
            <person name="Leao P.N."/>
        </authorList>
    </citation>
    <scope>NUCLEOTIDE SEQUENCE [LARGE SCALE GENOMIC DNA]</scope>
    <source>
        <strain evidence="1 2">LEGE 00031</strain>
    </source>
</reference>
<dbReference type="EMBL" id="JADEVV010000030">
    <property type="protein sequence ID" value="MBE9254426.1"/>
    <property type="molecule type" value="Genomic_DNA"/>
</dbReference>
<organism evidence="1 2">
    <name type="scientific">Synechocystis salina LEGE 00031</name>
    <dbReference type="NCBI Taxonomy" id="1828736"/>
    <lineage>
        <taxon>Bacteria</taxon>
        <taxon>Bacillati</taxon>
        <taxon>Cyanobacteriota</taxon>
        <taxon>Cyanophyceae</taxon>
        <taxon>Synechococcales</taxon>
        <taxon>Merismopediaceae</taxon>
        <taxon>Synechocystis</taxon>
    </lineage>
</organism>
<protein>
    <submittedName>
        <fullName evidence="1">Uncharacterized protein</fullName>
    </submittedName>
</protein>
<evidence type="ECO:0000313" key="2">
    <source>
        <dbReference type="Proteomes" id="UP000658720"/>
    </source>
</evidence>
<dbReference type="Proteomes" id="UP000658720">
    <property type="component" value="Unassembled WGS sequence"/>
</dbReference>
<gene>
    <name evidence="1" type="ORF">IQ217_11350</name>
</gene>
<keyword evidence="2" id="KW-1185">Reference proteome</keyword>
<evidence type="ECO:0000313" key="1">
    <source>
        <dbReference type="EMBL" id="MBE9254426.1"/>
    </source>
</evidence>
<comment type="caution">
    <text evidence="1">The sequence shown here is derived from an EMBL/GenBank/DDBJ whole genome shotgun (WGS) entry which is preliminary data.</text>
</comment>
<accession>A0ABR9VTQ6</accession>
<sequence length="402" mass="44448">MFMNFLAGLPKTKLFGRLTDGLLGKAVLALALVLLMAFPTWALLNNAIKSSLLLDSQMNVYYAKSLERYTGEFRAKHPIILGLFSNEGGDFYLYMPGQSSPIQAPPVPVQYQVVKGISHSAMAIYAILQPYFATADNAPVAGDGWKGELTAYRAEQANTLAQADQLGLEPDALSAVKAILTNNISFIDETLAAGVIDRQKINAWIKEVVPHFTTTIGTAATYQVDHWMEVMAEWKKMIGDQWDQTFGVTNTLYVTRTNNILFTLMAQFFGKEAINDRLLLFETTEFTTKPDTMLSLVTRIVKDRELGLAFFDDYFLMDVELLSTGARQAIAKQDGARTPMAASQGSYAVGPAHARIRAYDEANGITPMLPPLAPFHSQEWPWRTVASEGEGPETLQEALDQK</sequence>
<proteinExistence type="predicted"/>
<name>A0ABR9VTQ6_9SYNC</name>